<comment type="caution">
    <text evidence="8">The sequence shown here is derived from an EMBL/GenBank/DDBJ whole genome shotgun (WGS) entry which is preliminary data.</text>
</comment>
<dbReference type="Gene3D" id="1.10.1740.10">
    <property type="match status" value="1"/>
</dbReference>
<evidence type="ECO:0000313" key="8">
    <source>
        <dbReference type="EMBL" id="PPK87587.1"/>
    </source>
</evidence>
<dbReference type="AlphaFoldDB" id="A0A2S6I7W5"/>
<organism evidence="8 9">
    <name type="scientific">Neolewinella xylanilytica</name>
    <dbReference type="NCBI Taxonomy" id="1514080"/>
    <lineage>
        <taxon>Bacteria</taxon>
        <taxon>Pseudomonadati</taxon>
        <taxon>Bacteroidota</taxon>
        <taxon>Saprospiria</taxon>
        <taxon>Saprospirales</taxon>
        <taxon>Lewinellaceae</taxon>
        <taxon>Neolewinella</taxon>
    </lineage>
</organism>
<dbReference type="InterPro" id="IPR013325">
    <property type="entry name" value="RNA_pol_sigma_r2"/>
</dbReference>
<dbReference type="GO" id="GO:0006352">
    <property type="term" value="P:DNA-templated transcription initiation"/>
    <property type="evidence" value="ECO:0007669"/>
    <property type="project" value="InterPro"/>
</dbReference>
<dbReference type="RefSeq" id="WP_245911365.1">
    <property type="nucleotide sequence ID" value="NZ_PTJC01000005.1"/>
</dbReference>
<evidence type="ECO:0000256" key="5">
    <source>
        <dbReference type="ARBA" id="ARBA00023163"/>
    </source>
</evidence>
<keyword evidence="4" id="KW-0238">DNA-binding</keyword>
<dbReference type="SUPFAM" id="SSF88946">
    <property type="entry name" value="Sigma2 domain of RNA polymerase sigma factors"/>
    <property type="match status" value="1"/>
</dbReference>
<dbReference type="Pfam" id="PF04542">
    <property type="entry name" value="Sigma70_r2"/>
    <property type="match status" value="1"/>
</dbReference>
<keyword evidence="5" id="KW-0804">Transcription</keyword>
<sequence>MTAASPSAEFMDWYAPFHDRFMKYCASQTFGLASAEDIAQDAVLSALEQWNRLEDKDRLLAYMIGIVNHRVRNQLRSARVQQRYLQERRRHLSDRLPAQPELALDLHYLLRAIDLLPEQSKEALLLTAVSGWSIREVADIQQSTPGAVKTRISRARKELREKFAEDGKPLRISERLTIYASLLL</sequence>
<proteinExistence type="inferred from homology"/>
<dbReference type="PANTHER" id="PTHR43133:SF8">
    <property type="entry name" value="RNA POLYMERASE SIGMA FACTOR HI_1459-RELATED"/>
    <property type="match status" value="1"/>
</dbReference>
<dbReference type="NCBIfam" id="TIGR02937">
    <property type="entry name" value="sigma70-ECF"/>
    <property type="match status" value="1"/>
</dbReference>
<dbReference type="InterPro" id="IPR036388">
    <property type="entry name" value="WH-like_DNA-bd_sf"/>
</dbReference>
<evidence type="ECO:0000256" key="3">
    <source>
        <dbReference type="ARBA" id="ARBA00023082"/>
    </source>
</evidence>
<dbReference type="InterPro" id="IPR014284">
    <property type="entry name" value="RNA_pol_sigma-70_dom"/>
</dbReference>
<accession>A0A2S6I7W5</accession>
<evidence type="ECO:0000259" key="6">
    <source>
        <dbReference type="Pfam" id="PF04542"/>
    </source>
</evidence>
<dbReference type="InterPro" id="IPR039425">
    <property type="entry name" value="RNA_pol_sigma-70-like"/>
</dbReference>
<evidence type="ECO:0000256" key="4">
    <source>
        <dbReference type="ARBA" id="ARBA00023125"/>
    </source>
</evidence>
<protein>
    <submittedName>
        <fullName evidence="8">RNA polymerase sigma-70 factor (ECF subfamily)</fullName>
    </submittedName>
</protein>
<feature type="domain" description="RNA polymerase sigma-70 region 2" evidence="6">
    <location>
        <begin position="18"/>
        <end position="79"/>
    </location>
</feature>
<dbReference type="Proteomes" id="UP000237662">
    <property type="component" value="Unassembled WGS sequence"/>
</dbReference>
<dbReference type="CDD" id="cd06171">
    <property type="entry name" value="Sigma70_r4"/>
    <property type="match status" value="1"/>
</dbReference>
<evidence type="ECO:0000313" key="9">
    <source>
        <dbReference type="Proteomes" id="UP000237662"/>
    </source>
</evidence>
<evidence type="ECO:0000256" key="2">
    <source>
        <dbReference type="ARBA" id="ARBA00023015"/>
    </source>
</evidence>
<dbReference type="PANTHER" id="PTHR43133">
    <property type="entry name" value="RNA POLYMERASE ECF-TYPE SIGMA FACTO"/>
    <property type="match status" value="1"/>
</dbReference>
<keyword evidence="3" id="KW-0731">Sigma factor</keyword>
<dbReference type="InterPro" id="IPR013324">
    <property type="entry name" value="RNA_pol_sigma_r3/r4-like"/>
</dbReference>
<evidence type="ECO:0000259" key="7">
    <source>
        <dbReference type="Pfam" id="PF08281"/>
    </source>
</evidence>
<dbReference type="GO" id="GO:0003677">
    <property type="term" value="F:DNA binding"/>
    <property type="evidence" value="ECO:0007669"/>
    <property type="project" value="UniProtKB-KW"/>
</dbReference>
<comment type="similarity">
    <text evidence="1">Belongs to the sigma-70 factor family. ECF subfamily.</text>
</comment>
<name>A0A2S6I7W5_9BACT</name>
<dbReference type="Gene3D" id="1.10.10.10">
    <property type="entry name" value="Winged helix-like DNA-binding domain superfamily/Winged helix DNA-binding domain"/>
    <property type="match status" value="1"/>
</dbReference>
<dbReference type="EMBL" id="PTJC01000005">
    <property type="protein sequence ID" value="PPK87587.1"/>
    <property type="molecule type" value="Genomic_DNA"/>
</dbReference>
<feature type="domain" description="RNA polymerase sigma factor 70 region 4 type 2" evidence="7">
    <location>
        <begin position="107"/>
        <end position="159"/>
    </location>
</feature>
<dbReference type="Pfam" id="PF08281">
    <property type="entry name" value="Sigma70_r4_2"/>
    <property type="match status" value="1"/>
</dbReference>
<evidence type="ECO:0000256" key="1">
    <source>
        <dbReference type="ARBA" id="ARBA00010641"/>
    </source>
</evidence>
<dbReference type="InterPro" id="IPR007627">
    <property type="entry name" value="RNA_pol_sigma70_r2"/>
</dbReference>
<dbReference type="SUPFAM" id="SSF88659">
    <property type="entry name" value="Sigma3 and sigma4 domains of RNA polymerase sigma factors"/>
    <property type="match status" value="1"/>
</dbReference>
<dbReference type="InterPro" id="IPR013249">
    <property type="entry name" value="RNA_pol_sigma70_r4_t2"/>
</dbReference>
<keyword evidence="2" id="KW-0805">Transcription regulation</keyword>
<keyword evidence="9" id="KW-1185">Reference proteome</keyword>
<reference evidence="8 9" key="1">
    <citation type="submission" date="2018-02" db="EMBL/GenBank/DDBJ databases">
        <title>Genomic Encyclopedia of Archaeal and Bacterial Type Strains, Phase II (KMG-II): from individual species to whole genera.</title>
        <authorList>
            <person name="Goeker M."/>
        </authorList>
    </citation>
    <scope>NUCLEOTIDE SEQUENCE [LARGE SCALE GENOMIC DNA]</scope>
    <source>
        <strain evidence="8 9">DSM 29526</strain>
    </source>
</reference>
<dbReference type="GO" id="GO:0016987">
    <property type="term" value="F:sigma factor activity"/>
    <property type="evidence" value="ECO:0007669"/>
    <property type="project" value="UniProtKB-KW"/>
</dbReference>
<gene>
    <name evidence="8" type="ORF">CLV84_0531</name>
</gene>